<name>A0A1W2CH64_9FIRM</name>
<feature type="transmembrane region" description="Helical" evidence="1">
    <location>
        <begin position="139"/>
        <end position="158"/>
    </location>
</feature>
<reference evidence="2 3" key="1">
    <citation type="submission" date="2017-04" db="EMBL/GenBank/DDBJ databases">
        <authorList>
            <person name="Afonso C.L."/>
            <person name="Miller P.J."/>
            <person name="Scott M.A."/>
            <person name="Spackman E."/>
            <person name="Goraichik I."/>
            <person name="Dimitrov K.M."/>
            <person name="Suarez D.L."/>
            <person name="Swayne D.E."/>
        </authorList>
    </citation>
    <scope>NUCLEOTIDE SEQUENCE [LARGE SCALE GENOMIC DNA]</scope>
    <source>
        <strain evidence="2 3">DSM 12816</strain>
    </source>
</reference>
<sequence>MRLSRTFRRIWTVPVDGMATGLLILSVLFAAGAVAGHMIPFYIGDAGDEELKRYIAGYLALSRQDTLSVPDVFTVFLNFYRYPLIAFFFGFTSLGVVGIPVLAAVRGFFLSFAVSCFAKVFGSEGIALAAVAFGVQCLVTLPCFFLIAAQAFSSSARIASVTAGRKRRGRGELYGNGYFLRCAICAGILLGGALAEIFITPWVLSLMAGGMSI</sequence>
<dbReference type="EMBL" id="FWXW01000010">
    <property type="protein sequence ID" value="SMC84406.1"/>
    <property type="molecule type" value="Genomic_DNA"/>
</dbReference>
<dbReference type="InterPro" id="IPR002798">
    <property type="entry name" value="SpoIIM-like"/>
</dbReference>
<accession>A0A1W2CH64</accession>
<protein>
    <submittedName>
        <fullName evidence="2">Stage II sporulation protein M</fullName>
    </submittedName>
</protein>
<dbReference type="RefSeq" id="WP_084235437.1">
    <property type="nucleotide sequence ID" value="NZ_FWXW01000010.1"/>
</dbReference>
<evidence type="ECO:0000313" key="3">
    <source>
        <dbReference type="Proteomes" id="UP000192790"/>
    </source>
</evidence>
<dbReference type="Proteomes" id="UP000192790">
    <property type="component" value="Unassembled WGS sequence"/>
</dbReference>
<keyword evidence="1" id="KW-0812">Transmembrane</keyword>
<proteinExistence type="predicted"/>
<dbReference type="STRING" id="1122930.SAMN02745168_0005"/>
<organism evidence="2 3">
    <name type="scientific">Papillibacter cinnamivorans DSM 12816</name>
    <dbReference type="NCBI Taxonomy" id="1122930"/>
    <lineage>
        <taxon>Bacteria</taxon>
        <taxon>Bacillati</taxon>
        <taxon>Bacillota</taxon>
        <taxon>Clostridia</taxon>
        <taxon>Eubacteriales</taxon>
        <taxon>Oscillospiraceae</taxon>
        <taxon>Papillibacter</taxon>
    </lineage>
</organism>
<feature type="transmembrane region" description="Helical" evidence="1">
    <location>
        <begin position="178"/>
        <end position="204"/>
    </location>
</feature>
<feature type="transmembrane region" description="Helical" evidence="1">
    <location>
        <begin position="84"/>
        <end position="105"/>
    </location>
</feature>
<dbReference type="AlphaFoldDB" id="A0A1W2CH64"/>
<gene>
    <name evidence="2" type="ORF">SAMN02745168_0005</name>
</gene>
<keyword evidence="1" id="KW-1133">Transmembrane helix</keyword>
<feature type="transmembrane region" description="Helical" evidence="1">
    <location>
        <begin position="112"/>
        <end position="133"/>
    </location>
</feature>
<keyword evidence="3" id="KW-1185">Reference proteome</keyword>
<dbReference type="Pfam" id="PF01944">
    <property type="entry name" value="SpoIIM"/>
    <property type="match status" value="1"/>
</dbReference>
<keyword evidence="1" id="KW-0472">Membrane</keyword>
<evidence type="ECO:0000313" key="2">
    <source>
        <dbReference type="EMBL" id="SMC84406.1"/>
    </source>
</evidence>
<feature type="transmembrane region" description="Helical" evidence="1">
    <location>
        <begin position="21"/>
        <end position="43"/>
    </location>
</feature>
<dbReference type="OrthoDB" id="1852358at2"/>
<evidence type="ECO:0000256" key="1">
    <source>
        <dbReference type="SAM" id="Phobius"/>
    </source>
</evidence>